<sequence length="148" mass="16682">MRHSEADHFTIRSGMTVYDLKQLTARRELEVAQQKMVEHWVCQSEKAKYWEKVLTGEKHGTEYEKVMCIDPTLKNERKCIDSGLPSRLLLGVDVASSDSQESLLVEYSVSRMDFDVVFITAGGQLVALLNGVANVPVIPMSDFVCKKT</sequence>
<keyword evidence="2" id="KW-1185">Reference proteome</keyword>
<gene>
    <name evidence="1" type="ORF">BN9_059800</name>
</gene>
<evidence type="ECO:0000313" key="1">
    <source>
        <dbReference type="EMBL" id="CCI10109.1"/>
    </source>
</evidence>
<reference evidence="1 2" key="1">
    <citation type="submission" date="2012-05" db="EMBL/GenBank/DDBJ databases">
        <title>Recombination and specialization in a pathogen metapopulation.</title>
        <authorList>
            <person name="Gardiner A."/>
            <person name="Kemen E."/>
            <person name="Schultz-Larsen T."/>
            <person name="MacLean D."/>
            <person name="Van Oosterhout C."/>
            <person name="Jones J.D.G."/>
        </authorList>
    </citation>
    <scope>NUCLEOTIDE SEQUENCE [LARGE SCALE GENOMIC DNA]</scope>
    <source>
        <strain evidence="1 2">Ac Nc2</strain>
    </source>
</reference>
<dbReference type="InParanoid" id="A0A024FTX1"/>
<name>A0A024FTX1_9STRA</name>
<comment type="caution">
    <text evidence="1">The sequence shown here is derived from an EMBL/GenBank/DDBJ whole genome shotgun (WGS) entry which is preliminary data.</text>
</comment>
<dbReference type="Proteomes" id="UP000053237">
    <property type="component" value="Unassembled WGS sequence"/>
</dbReference>
<accession>A0A024FTX1</accession>
<dbReference type="AlphaFoldDB" id="A0A024FTX1"/>
<protein>
    <submittedName>
        <fullName evidence="1">Uncharacterized protein</fullName>
    </submittedName>
</protein>
<evidence type="ECO:0000313" key="2">
    <source>
        <dbReference type="Proteomes" id="UP000053237"/>
    </source>
</evidence>
<proteinExistence type="predicted"/>
<dbReference type="EMBL" id="CAIX01000089">
    <property type="protein sequence ID" value="CCI10109.1"/>
    <property type="molecule type" value="Genomic_DNA"/>
</dbReference>
<organism evidence="1 2">
    <name type="scientific">Albugo candida</name>
    <dbReference type="NCBI Taxonomy" id="65357"/>
    <lineage>
        <taxon>Eukaryota</taxon>
        <taxon>Sar</taxon>
        <taxon>Stramenopiles</taxon>
        <taxon>Oomycota</taxon>
        <taxon>Peronosporomycetes</taxon>
        <taxon>Albuginales</taxon>
        <taxon>Albuginaceae</taxon>
        <taxon>Albugo</taxon>
    </lineage>
</organism>